<accession>A0A5B7K1Z5</accession>
<dbReference type="Proteomes" id="UP000324222">
    <property type="component" value="Unassembled WGS sequence"/>
</dbReference>
<sequence>MVMIITPSQQSQIGACRASYEHPTPSLCGPRRRKHVRRPYLAPLPPPLPGAAGRGVGCPAWSHTLLSGTDQPVLFGEFLLNPLHNAAPPIKLSLQRFSGKCQQIRPQFPAIIPLSPNKLQCIIFR</sequence>
<dbReference type="AlphaFoldDB" id="A0A5B7K1Z5"/>
<proteinExistence type="predicted"/>
<organism evidence="1 2">
    <name type="scientific">Portunus trituberculatus</name>
    <name type="common">Swimming crab</name>
    <name type="synonym">Neptunus trituberculatus</name>
    <dbReference type="NCBI Taxonomy" id="210409"/>
    <lineage>
        <taxon>Eukaryota</taxon>
        <taxon>Metazoa</taxon>
        <taxon>Ecdysozoa</taxon>
        <taxon>Arthropoda</taxon>
        <taxon>Crustacea</taxon>
        <taxon>Multicrustacea</taxon>
        <taxon>Malacostraca</taxon>
        <taxon>Eumalacostraca</taxon>
        <taxon>Eucarida</taxon>
        <taxon>Decapoda</taxon>
        <taxon>Pleocyemata</taxon>
        <taxon>Brachyura</taxon>
        <taxon>Eubrachyura</taxon>
        <taxon>Portunoidea</taxon>
        <taxon>Portunidae</taxon>
        <taxon>Portuninae</taxon>
        <taxon>Portunus</taxon>
    </lineage>
</organism>
<evidence type="ECO:0000313" key="1">
    <source>
        <dbReference type="EMBL" id="MPD04372.1"/>
    </source>
</evidence>
<keyword evidence="2" id="KW-1185">Reference proteome</keyword>
<dbReference type="EMBL" id="VSRR010140790">
    <property type="protein sequence ID" value="MPD04372.1"/>
    <property type="molecule type" value="Genomic_DNA"/>
</dbReference>
<evidence type="ECO:0000313" key="2">
    <source>
        <dbReference type="Proteomes" id="UP000324222"/>
    </source>
</evidence>
<protein>
    <submittedName>
        <fullName evidence="1">Uncharacterized protein</fullName>
    </submittedName>
</protein>
<comment type="caution">
    <text evidence="1">The sequence shown here is derived from an EMBL/GenBank/DDBJ whole genome shotgun (WGS) entry which is preliminary data.</text>
</comment>
<gene>
    <name evidence="1" type="ORF">E2C01_100056</name>
</gene>
<reference evidence="1 2" key="1">
    <citation type="submission" date="2019-05" db="EMBL/GenBank/DDBJ databases">
        <title>Another draft genome of Portunus trituberculatus and its Hox gene families provides insights of decapod evolution.</title>
        <authorList>
            <person name="Jeong J.-H."/>
            <person name="Song I."/>
            <person name="Kim S."/>
            <person name="Choi T."/>
            <person name="Kim D."/>
            <person name="Ryu S."/>
            <person name="Kim W."/>
        </authorList>
    </citation>
    <scope>NUCLEOTIDE SEQUENCE [LARGE SCALE GENOMIC DNA]</scope>
    <source>
        <tissue evidence="1">Muscle</tissue>
    </source>
</reference>
<name>A0A5B7K1Z5_PORTR</name>